<feature type="non-terminal residue" evidence="1">
    <location>
        <position position="1"/>
    </location>
</feature>
<sequence length="144" mass="15941">GLGLTDWQQLKELSQKERSLILKISGFSEQAWGARGVWLGSDLRSDEWAGAVDQAIDGFDKSPRILQRYHHPARVKTEWFDFELGQAAPMQGRVRLCPYYFVHGEFDTAKAKLGGVLATICPADKKIIHGMSEAILAPCALGQA</sequence>
<name>A0A382MH08_9ZZZZ</name>
<protein>
    <submittedName>
        <fullName evidence="1">Uncharacterized protein</fullName>
    </submittedName>
</protein>
<dbReference type="AlphaFoldDB" id="A0A382MH08"/>
<reference evidence="1" key="1">
    <citation type="submission" date="2018-05" db="EMBL/GenBank/DDBJ databases">
        <authorList>
            <person name="Lanie J.A."/>
            <person name="Ng W.-L."/>
            <person name="Kazmierczak K.M."/>
            <person name="Andrzejewski T.M."/>
            <person name="Davidsen T.M."/>
            <person name="Wayne K.J."/>
            <person name="Tettelin H."/>
            <person name="Glass J.I."/>
            <person name="Rusch D."/>
            <person name="Podicherti R."/>
            <person name="Tsui H.-C.T."/>
            <person name="Winkler M.E."/>
        </authorList>
    </citation>
    <scope>NUCLEOTIDE SEQUENCE</scope>
</reference>
<gene>
    <name evidence="1" type="ORF">METZ01_LOCUS299556</name>
</gene>
<evidence type="ECO:0000313" key="1">
    <source>
        <dbReference type="EMBL" id="SVC46702.1"/>
    </source>
</evidence>
<accession>A0A382MH08</accession>
<dbReference type="EMBL" id="UINC01092805">
    <property type="protein sequence ID" value="SVC46702.1"/>
    <property type="molecule type" value="Genomic_DNA"/>
</dbReference>
<organism evidence="1">
    <name type="scientific">marine metagenome</name>
    <dbReference type="NCBI Taxonomy" id="408172"/>
    <lineage>
        <taxon>unclassified sequences</taxon>
        <taxon>metagenomes</taxon>
        <taxon>ecological metagenomes</taxon>
    </lineage>
</organism>
<proteinExistence type="predicted"/>